<dbReference type="Gene3D" id="3.30.10.10">
    <property type="entry name" value="Trypsin Inhibitor V, subunit A"/>
    <property type="match status" value="1"/>
</dbReference>
<dbReference type="Pfam" id="PF11720">
    <property type="entry name" value="Inhibitor_I78"/>
    <property type="match status" value="1"/>
</dbReference>
<name>A0A395H2B5_9EURO</name>
<dbReference type="AlphaFoldDB" id="A0A395H2B5"/>
<dbReference type="EMBL" id="KZ824441">
    <property type="protein sequence ID" value="RAL00354.1"/>
    <property type="molecule type" value="Genomic_DNA"/>
</dbReference>
<dbReference type="PANTHER" id="PTHR39600:SF1">
    <property type="entry name" value="PEPTIDASE INHIBITOR I78 FAMILY PROTEIN"/>
    <property type="match status" value="1"/>
</dbReference>
<accession>A0A395H2B5</accession>
<evidence type="ECO:0000313" key="2">
    <source>
        <dbReference type="Proteomes" id="UP000249402"/>
    </source>
</evidence>
<sequence length="82" mass="9019">MPLVVPGINNAPGPNQEEWLNKLAGKKLTESSESDVTTFAKKDLPQSHRVIKPGDMATMDFNPDRMNIHVDEAGIVKNVTFS</sequence>
<reference evidence="1 2" key="1">
    <citation type="submission" date="2018-02" db="EMBL/GenBank/DDBJ databases">
        <title>The genomes of Aspergillus section Nigri reveals drivers in fungal speciation.</title>
        <authorList>
            <consortium name="DOE Joint Genome Institute"/>
            <person name="Vesth T.C."/>
            <person name="Nybo J."/>
            <person name="Theobald S."/>
            <person name="Brandl J."/>
            <person name="Frisvad J.C."/>
            <person name="Nielsen K.F."/>
            <person name="Lyhne E.K."/>
            <person name="Kogle M.E."/>
            <person name="Kuo A."/>
            <person name="Riley R."/>
            <person name="Clum A."/>
            <person name="Nolan M."/>
            <person name="Lipzen A."/>
            <person name="Salamov A."/>
            <person name="Henrissat B."/>
            <person name="Wiebenga A."/>
            <person name="De vries R.P."/>
            <person name="Grigoriev I.V."/>
            <person name="Mortensen U.H."/>
            <person name="Andersen M.R."/>
            <person name="Baker S.E."/>
        </authorList>
    </citation>
    <scope>NUCLEOTIDE SEQUENCE [LARGE SCALE GENOMIC DNA]</scope>
    <source>
        <strain evidence="1 2">CBS 121593</strain>
    </source>
</reference>
<dbReference type="VEuPathDB" id="FungiDB:BO80DRAFT_383699"/>
<dbReference type="InterPro" id="IPR021719">
    <property type="entry name" value="Prot_inh_I78"/>
</dbReference>
<protein>
    <recommendedName>
        <fullName evidence="3">Peptidase inhibitor I78 family protein</fullName>
    </recommendedName>
</protein>
<dbReference type="OrthoDB" id="10013825at2759"/>
<evidence type="ECO:0000313" key="1">
    <source>
        <dbReference type="EMBL" id="RAL00354.1"/>
    </source>
</evidence>
<gene>
    <name evidence="1" type="ORF">BO80DRAFT_383699</name>
</gene>
<evidence type="ECO:0008006" key="3">
    <source>
        <dbReference type="Google" id="ProtNLM"/>
    </source>
</evidence>
<dbReference type="GeneID" id="37221793"/>
<proteinExistence type="predicted"/>
<organism evidence="1 2">
    <name type="scientific">Aspergillus ibericus CBS 121593</name>
    <dbReference type="NCBI Taxonomy" id="1448316"/>
    <lineage>
        <taxon>Eukaryota</taxon>
        <taxon>Fungi</taxon>
        <taxon>Dikarya</taxon>
        <taxon>Ascomycota</taxon>
        <taxon>Pezizomycotina</taxon>
        <taxon>Eurotiomycetes</taxon>
        <taxon>Eurotiomycetidae</taxon>
        <taxon>Eurotiales</taxon>
        <taxon>Aspergillaceae</taxon>
        <taxon>Aspergillus</taxon>
        <taxon>Aspergillus subgen. Circumdati</taxon>
    </lineage>
</organism>
<keyword evidence="2" id="KW-1185">Reference proteome</keyword>
<dbReference type="PANTHER" id="PTHR39600">
    <property type="entry name" value="PEPTIDASE INHIBITOR I78 FAMILY PROTEIN"/>
    <property type="match status" value="1"/>
</dbReference>
<dbReference type="Proteomes" id="UP000249402">
    <property type="component" value="Unassembled WGS sequence"/>
</dbReference>
<dbReference type="STRING" id="1448316.A0A395H2B5"/>
<dbReference type="RefSeq" id="XP_025574681.1">
    <property type="nucleotide sequence ID" value="XM_025716928.1"/>
</dbReference>